<organism evidence="1 2">
    <name type="scientific">Petralouisia muris</name>
    <dbReference type="NCBI Taxonomy" id="3032872"/>
    <lineage>
        <taxon>Bacteria</taxon>
        <taxon>Bacillati</taxon>
        <taxon>Bacillota</taxon>
        <taxon>Clostridia</taxon>
        <taxon>Lachnospirales</taxon>
        <taxon>Lachnospiraceae</taxon>
        <taxon>Petralouisia</taxon>
    </lineage>
</organism>
<gene>
    <name evidence="1" type="ORF">E5329_11895</name>
</gene>
<comment type="caution">
    <text evidence="1">The sequence shown here is derived from an EMBL/GenBank/DDBJ whole genome shotgun (WGS) entry which is preliminary data.</text>
</comment>
<reference evidence="1" key="1">
    <citation type="submission" date="2019-04" db="EMBL/GenBank/DDBJ databases">
        <title>Microbes associate with the intestines of laboratory mice.</title>
        <authorList>
            <person name="Navarre W."/>
            <person name="Wong E."/>
            <person name="Huang K."/>
            <person name="Tropini C."/>
            <person name="Ng K."/>
            <person name="Yu B."/>
        </authorList>
    </citation>
    <scope>NUCLEOTIDE SEQUENCE</scope>
    <source>
        <strain evidence="1">NM01_1-7b</strain>
    </source>
</reference>
<dbReference type="EMBL" id="SRYA01000021">
    <property type="protein sequence ID" value="TGY96012.1"/>
    <property type="molecule type" value="Genomic_DNA"/>
</dbReference>
<sequence>MYSFDSRVRYSEVDSKGYIKMNSILDYFQDCSSFQAEEVEVGLDYMAEKHMAWVLTCWQVEFKRCPSFGEKITVSTWPYDFKGFFGYRNYTLKGEGEELLACANSVWVLLDLESGKPVRVLQEMADAYEFCPRLPMEHTSRKVALPKEMEAKEPFPVHKYHIDTNQHVNNGKYICMAQEYLPQGFQTGKMKAEYRKAAVYGDMIYPYARQEAGKITVSLADEQGSPYAVIELEERK</sequence>
<dbReference type="Proteomes" id="UP000304953">
    <property type="component" value="Unassembled WGS sequence"/>
</dbReference>
<evidence type="ECO:0000313" key="2">
    <source>
        <dbReference type="Proteomes" id="UP000304953"/>
    </source>
</evidence>
<accession>A0AC61RWB2</accession>
<evidence type="ECO:0000313" key="1">
    <source>
        <dbReference type="EMBL" id="TGY96012.1"/>
    </source>
</evidence>
<protein>
    <submittedName>
        <fullName evidence="1">Acyl-[acyl-carrier-protein] thioesterase</fullName>
    </submittedName>
</protein>
<proteinExistence type="predicted"/>
<name>A0AC61RWB2_9FIRM</name>
<keyword evidence="2" id="KW-1185">Reference proteome</keyword>